<keyword evidence="2 5" id="KW-0479">Metal-binding</keyword>
<dbReference type="FunFam" id="3.40.50.720:FF:000022">
    <property type="entry name" value="Cinnamyl alcohol dehydrogenase"/>
    <property type="match status" value="1"/>
</dbReference>
<evidence type="ECO:0000259" key="6">
    <source>
        <dbReference type="SMART" id="SM00829"/>
    </source>
</evidence>
<dbReference type="AlphaFoldDB" id="A0A507BDR6"/>
<reference evidence="7 8" key="1">
    <citation type="submission" date="2019-06" db="EMBL/GenBank/DDBJ databases">
        <title>Draft genome sequence of the filamentous fungus Phialemoniopsis curvata isolated from diesel fuel.</title>
        <authorList>
            <person name="Varaljay V.A."/>
            <person name="Lyon W.J."/>
            <person name="Crouch A.L."/>
            <person name="Drake C.E."/>
            <person name="Hollomon J.M."/>
            <person name="Nadeau L.J."/>
            <person name="Nunn H.S."/>
            <person name="Stevenson B.S."/>
            <person name="Bojanowski C.L."/>
            <person name="Crookes-Goodson W.J."/>
        </authorList>
    </citation>
    <scope>NUCLEOTIDE SEQUENCE [LARGE SCALE GENOMIC DNA]</scope>
    <source>
        <strain evidence="7 8">D216</strain>
    </source>
</reference>
<dbReference type="OrthoDB" id="1879366at2759"/>
<dbReference type="Pfam" id="PF08240">
    <property type="entry name" value="ADH_N"/>
    <property type="match status" value="1"/>
</dbReference>
<dbReference type="GO" id="GO:0016616">
    <property type="term" value="F:oxidoreductase activity, acting on the CH-OH group of donors, NAD or NADP as acceptor"/>
    <property type="evidence" value="ECO:0007669"/>
    <property type="project" value="InterPro"/>
</dbReference>
<comment type="caution">
    <text evidence="7">The sequence shown here is derived from an EMBL/GenBank/DDBJ whole genome shotgun (WGS) entry which is preliminary data.</text>
</comment>
<dbReference type="SUPFAM" id="SSF51735">
    <property type="entry name" value="NAD(P)-binding Rossmann-fold domains"/>
    <property type="match status" value="1"/>
</dbReference>
<evidence type="ECO:0000313" key="7">
    <source>
        <dbReference type="EMBL" id="TPX14660.1"/>
    </source>
</evidence>
<dbReference type="EMBL" id="SKBQ01000027">
    <property type="protein sequence ID" value="TPX14660.1"/>
    <property type="molecule type" value="Genomic_DNA"/>
</dbReference>
<dbReference type="InterPro" id="IPR013149">
    <property type="entry name" value="ADH-like_C"/>
</dbReference>
<dbReference type="FunCoup" id="A0A507BDR6">
    <property type="interactions" value="544"/>
</dbReference>
<keyword evidence="3 5" id="KW-0862">Zinc</keyword>
<dbReference type="InterPro" id="IPR020843">
    <property type="entry name" value="ER"/>
</dbReference>
<dbReference type="SUPFAM" id="SSF50129">
    <property type="entry name" value="GroES-like"/>
    <property type="match status" value="1"/>
</dbReference>
<evidence type="ECO:0000256" key="3">
    <source>
        <dbReference type="ARBA" id="ARBA00022833"/>
    </source>
</evidence>
<dbReference type="SMART" id="SM00829">
    <property type="entry name" value="PKS_ER"/>
    <property type="match status" value="1"/>
</dbReference>
<dbReference type="CDD" id="cd05283">
    <property type="entry name" value="CAD1"/>
    <property type="match status" value="1"/>
</dbReference>
<dbReference type="InParanoid" id="A0A507BDR6"/>
<dbReference type="InterPro" id="IPR036291">
    <property type="entry name" value="NAD(P)-bd_dom_sf"/>
</dbReference>
<evidence type="ECO:0000256" key="2">
    <source>
        <dbReference type="ARBA" id="ARBA00022723"/>
    </source>
</evidence>
<sequence>MQTQGILLSVRGLSGEAPRRRGNRNSICIWKALKMDDVMKLLRTPQQEPLLLLPMLADFARAKPIFYTKMGYPETFEGFCVDSPKTWSTFKKQDLKPKPFGDKDIDVKIECCGVCGSDVHTITGGWGEFEGPLCVGHEVVGKAIKVGKDVQGIKEGDCVGVGAQVWSCLECQNCKDKNENYCPKMVDTYNSSYPDGSQAHGGYASHIRAHEYFTFKIPDALPSEAAAPLLCAGITTYSPLVRADVGPGKKVAVCGIGGLGHLGIQWAKALGAEVYAISHSPHKKDDAKKLGAKEVIITADDDDGKWAEPWAFAFDFILNCSDMTHTFDVARYMSMLKVGGEFHNCGMPDGALPEIPVTAFASNAAKLTASHLGNHQEMDAMLKLAADKGIKPWVETIDISEKGCKEAVERVKENKVHYRFTLTGFDKAFGN</sequence>
<dbReference type="PROSITE" id="PS00059">
    <property type="entry name" value="ADH_ZINC"/>
    <property type="match status" value="1"/>
</dbReference>
<evidence type="ECO:0000256" key="4">
    <source>
        <dbReference type="ARBA" id="ARBA00023002"/>
    </source>
</evidence>
<accession>A0A507BDR6</accession>
<comment type="similarity">
    <text evidence="5">Belongs to the zinc-containing alcohol dehydrogenase family.</text>
</comment>
<dbReference type="RefSeq" id="XP_030996371.1">
    <property type="nucleotide sequence ID" value="XM_031139864.1"/>
</dbReference>
<protein>
    <recommendedName>
        <fullName evidence="6">Enoyl reductase (ER) domain-containing protein</fullName>
    </recommendedName>
</protein>
<dbReference type="InterPro" id="IPR011032">
    <property type="entry name" value="GroES-like_sf"/>
</dbReference>
<keyword evidence="8" id="KW-1185">Reference proteome</keyword>
<feature type="domain" description="Enoyl reductase (ER)" evidence="6">
    <location>
        <begin position="85"/>
        <end position="390"/>
    </location>
</feature>
<dbReference type="InterPro" id="IPR002328">
    <property type="entry name" value="ADH_Zn_CS"/>
</dbReference>
<dbReference type="Proteomes" id="UP000319257">
    <property type="component" value="Unassembled WGS sequence"/>
</dbReference>
<evidence type="ECO:0000256" key="5">
    <source>
        <dbReference type="RuleBase" id="RU361277"/>
    </source>
</evidence>
<dbReference type="Pfam" id="PF00107">
    <property type="entry name" value="ADH_zinc_N"/>
    <property type="match status" value="1"/>
</dbReference>
<organism evidence="7 8">
    <name type="scientific">Thyridium curvatum</name>
    <dbReference type="NCBI Taxonomy" id="1093900"/>
    <lineage>
        <taxon>Eukaryota</taxon>
        <taxon>Fungi</taxon>
        <taxon>Dikarya</taxon>
        <taxon>Ascomycota</taxon>
        <taxon>Pezizomycotina</taxon>
        <taxon>Sordariomycetes</taxon>
        <taxon>Sordariomycetidae</taxon>
        <taxon>Thyridiales</taxon>
        <taxon>Thyridiaceae</taxon>
        <taxon>Thyridium</taxon>
    </lineage>
</organism>
<dbReference type="Gene3D" id="3.40.50.720">
    <property type="entry name" value="NAD(P)-binding Rossmann-like Domain"/>
    <property type="match status" value="1"/>
</dbReference>
<dbReference type="STRING" id="1093900.A0A507BDR6"/>
<dbReference type="GeneID" id="41972799"/>
<comment type="cofactor">
    <cofactor evidence="1 5">
        <name>Zn(2+)</name>
        <dbReference type="ChEBI" id="CHEBI:29105"/>
    </cofactor>
</comment>
<name>A0A507BDR6_9PEZI</name>
<proteinExistence type="inferred from homology"/>
<evidence type="ECO:0000313" key="8">
    <source>
        <dbReference type="Proteomes" id="UP000319257"/>
    </source>
</evidence>
<dbReference type="PANTHER" id="PTHR42683">
    <property type="entry name" value="ALDEHYDE REDUCTASE"/>
    <property type="match status" value="1"/>
</dbReference>
<dbReference type="GO" id="GO:0008270">
    <property type="term" value="F:zinc ion binding"/>
    <property type="evidence" value="ECO:0007669"/>
    <property type="project" value="InterPro"/>
</dbReference>
<gene>
    <name evidence="7" type="ORF">E0L32_005352</name>
</gene>
<evidence type="ECO:0000256" key="1">
    <source>
        <dbReference type="ARBA" id="ARBA00001947"/>
    </source>
</evidence>
<dbReference type="InterPro" id="IPR013154">
    <property type="entry name" value="ADH-like_N"/>
</dbReference>
<dbReference type="Gene3D" id="3.90.180.10">
    <property type="entry name" value="Medium-chain alcohol dehydrogenases, catalytic domain"/>
    <property type="match status" value="1"/>
</dbReference>
<keyword evidence="4" id="KW-0560">Oxidoreductase</keyword>
<dbReference type="InterPro" id="IPR047109">
    <property type="entry name" value="CAD-like"/>
</dbReference>